<accession>A0A934KLP5</accession>
<dbReference type="GO" id="GO:0004834">
    <property type="term" value="F:tryptophan synthase activity"/>
    <property type="evidence" value="ECO:0007669"/>
    <property type="project" value="UniProtKB-UniRule"/>
</dbReference>
<name>A0A934KLP5_9BACT</name>
<keyword evidence="4 8" id="KW-0822">Tryptophan biosynthesis</keyword>
<evidence type="ECO:0000256" key="3">
    <source>
        <dbReference type="ARBA" id="ARBA00022605"/>
    </source>
</evidence>
<keyword evidence="3 8" id="KW-0028">Amino-acid biosynthesis</keyword>
<dbReference type="PANTHER" id="PTHR43406:SF1">
    <property type="entry name" value="TRYPTOPHAN SYNTHASE ALPHA CHAIN, CHLOROPLASTIC"/>
    <property type="match status" value="1"/>
</dbReference>
<dbReference type="AlphaFoldDB" id="A0A934KLP5"/>
<evidence type="ECO:0000313" key="11">
    <source>
        <dbReference type="Proteomes" id="UP000614410"/>
    </source>
</evidence>
<gene>
    <name evidence="8" type="primary">trpA</name>
    <name evidence="10" type="ORF">JF887_06790</name>
</gene>
<dbReference type="SUPFAM" id="SSF51366">
    <property type="entry name" value="Ribulose-phoshate binding barrel"/>
    <property type="match status" value="1"/>
</dbReference>
<comment type="caution">
    <text evidence="10">The sequence shown here is derived from an EMBL/GenBank/DDBJ whole genome shotgun (WGS) entry which is preliminary data.</text>
</comment>
<comment type="subunit">
    <text evidence="2 8">Tetramer of two alpha and two beta chains.</text>
</comment>
<sequence>MATAFASRPPNAGPGVIPYITAGFPKLDDTVRILREFELAGCLAAEIGIPHSDPLADGPTIQKTGRLAIDNGMTLGLGLEQASSARAHGVSIPLVVMTCFNLIHAYGLGRFVFDAVHSGVDGVIVPDLPLEESLGLRAICQSLGLAFVPMVAPTTPDSRIRETCEQATGFVYCVSVTGTTGARQNVGPEAYDLLTRVRNCTLMPRALGFGISGRAHLDSMKGACEAVIVASALMDSLWERGHADAASTVARFLDEMLRDPT</sequence>
<comment type="pathway">
    <text evidence="1 8">Amino-acid biosynthesis; L-tryptophan biosynthesis; L-tryptophan from chorismate: step 5/5.</text>
</comment>
<dbReference type="InterPro" id="IPR013785">
    <property type="entry name" value="Aldolase_TIM"/>
</dbReference>
<dbReference type="Pfam" id="PF00290">
    <property type="entry name" value="Trp_syntA"/>
    <property type="match status" value="1"/>
</dbReference>
<evidence type="ECO:0000256" key="9">
    <source>
        <dbReference type="RuleBase" id="RU003662"/>
    </source>
</evidence>
<evidence type="ECO:0000313" key="10">
    <source>
        <dbReference type="EMBL" id="MBJ7609123.1"/>
    </source>
</evidence>
<evidence type="ECO:0000256" key="6">
    <source>
        <dbReference type="ARBA" id="ARBA00023239"/>
    </source>
</evidence>
<evidence type="ECO:0000256" key="7">
    <source>
        <dbReference type="ARBA" id="ARBA00049047"/>
    </source>
</evidence>
<comment type="similarity">
    <text evidence="8 9">Belongs to the TrpA family.</text>
</comment>
<evidence type="ECO:0000256" key="5">
    <source>
        <dbReference type="ARBA" id="ARBA00023141"/>
    </source>
</evidence>
<dbReference type="InterPro" id="IPR002028">
    <property type="entry name" value="Trp_synthase_suA"/>
</dbReference>
<dbReference type="CDD" id="cd04724">
    <property type="entry name" value="Tryptophan_synthase_alpha"/>
    <property type="match status" value="1"/>
</dbReference>
<evidence type="ECO:0000256" key="4">
    <source>
        <dbReference type="ARBA" id="ARBA00022822"/>
    </source>
</evidence>
<dbReference type="NCBIfam" id="TIGR00262">
    <property type="entry name" value="trpA"/>
    <property type="match status" value="1"/>
</dbReference>
<evidence type="ECO:0000256" key="1">
    <source>
        <dbReference type="ARBA" id="ARBA00004733"/>
    </source>
</evidence>
<evidence type="ECO:0000256" key="2">
    <source>
        <dbReference type="ARBA" id="ARBA00011270"/>
    </source>
</evidence>
<dbReference type="Gene3D" id="3.20.20.70">
    <property type="entry name" value="Aldolase class I"/>
    <property type="match status" value="1"/>
</dbReference>
<evidence type="ECO:0000256" key="8">
    <source>
        <dbReference type="HAMAP-Rule" id="MF_00131"/>
    </source>
</evidence>
<reference evidence="10 11" key="1">
    <citation type="submission" date="2020-10" db="EMBL/GenBank/DDBJ databases">
        <title>Ca. Dormibacterota MAGs.</title>
        <authorList>
            <person name="Montgomery K."/>
        </authorList>
    </citation>
    <scope>NUCLEOTIDE SEQUENCE [LARGE SCALE GENOMIC DNA]</scope>
    <source>
        <strain evidence="10">Mitchell_Peninsula_5</strain>
    </source>
</reference>
<dbReference type="GO" id="GO:0005829">
    <property type="term" value="C:cytosol"/>
    <property type="evidence" value="ECO:0007669"/>
    <property type="project" value="TreeGrafter"/>
</dbReference>
<comment type="function">
    <text evidence="8">The alpha subunit is responsible for the aldol cleavage of indoleglycerol phosphate to indole and glyceraldehyde 3-phosphate.</text>
</comment>
<comment type="catalytic activity">
    <reaction evidence="7 8">
        <text>(1S,2R)-1-C-(indol-3-yl)glycerol 3-phosphate + L-serine = D-glyceraldehyde 3-phosphate + L-tryptophan + H2O</text>
        <dbReference type="Rhea" id="RHEA:10532"/>
        <dbReference type="ChEBI" id="CHEBI:15377"/>
        <dbReference type="ChEBI" id="CHEBI:33384"/>
        <dbReference type="ChEBI" id="CHEBI:57912"/>
        <dbReference type="ChEBI" id="CHEBI:58866"/>
        <dbReference type="ChEBI" id="CHEBI:59776"/>
        <dbReference type="EC" id="4.2.1.20"/>
    </reaction>
</comment>
<protein>
    <recommendedName>
        <fullName evidence="8">Tryptophan synthase alpha chain</fullName>
        <ecNumber evidence="8">4.2.1.20</ecNumber>
    </recommendedName>
</protein>
<dbReference type="PANTHER" id="PTHR43406">
    <property type="entry name" value="TRYPTOPHAN SYNTHASE, ALPHA CHAIN"/>
    <property type="match status" value="1"/>
</dbReference>
<keyword evidence="6 8" id="KW-0456">Lyase</keyword>
<organism evidence="10 11">
    <name type="scientific">Candidatus Amunia macphersoniae</name>
    <dbReference type="NCBI Taxonomy" id="3127014"/>
    <lineage>
        <taxon>Bacteria</taxon>
        <taxon>Bacillati</taxon>
        <taxon>Candidatus Dormiibacterota</taxon>
        <taxon>Candidatus Dormibacteria</taxon>
        <taxon>Candidatus Aeolococcales</taxon>
        <taxon>Candidatus Aeolococcaceae</taxon>
        <taxon>Candidatus Amunia</taxon>
    </lineage>
</organism>
<dbReference type="Proteomes" id="UP000614410">
    <property type="component" value="Unassembled WGS sequence"/>
</dbReference>
<keyword evidence="5 8" id="KW-0057">Aromatic amino acid biosynthesis</keyword>
<feature type="active site" description="Proton acceptor" evidence="8">
    <location>
        <position position="46"/>
    </location>
</feature>
<dbReference type="HAMAP" id="MF_00131">
    <property type="entry name" value="Trp_synth_alpha"/>
    <property type="match status" value="1"/>
</dbReference>
<feature type="active site" description="Proton acceptor" evidence="8">
    <location>
        <position position="57"/>
    </location>
</feature>
<dbReference type="EC" id="4.2.1.20" evidence="8"/>
<dbReference type="EMBL" id="JAEKNN010000030">
    <property type="protein sequence ID" value="MBJ7609123.1"/>
    <property type="molecule type" value="Genomic_DNA"/>
</dbReference>
<dbReference type="InterPro" id="IPR011060">
    <property type="entry name" value="RibuloseP-bd_barrel"/>
</dbReference>
<proteinExistence type="inferred from homology"/>